<comment type="caution">
    <text evidence="2">The sequence shown here is derived from an EMBL/GenBank/DDBJ whole genome shotgun (WGS) entry which is preliminary data.</text>
</comment>
<evidence type="ECO:0000313" key="3">
    <source>
        <dbReference type="Proteomes" id="UP000678393"/>
    </source>
</evidence>
<gene>
    <name evidence="2" type="ORF">CUNI_LOCUS19173</name>
</gene>
<feature type="non-terminal residue" evidence="2">
    <location>
        <position position="174"/>
    </location>
</feature>
<keyword evidence="3" id="KW-1185">Reference proteome</keyword>
<dbReference type="AlphaFoldDB" id="A0A8S4A0W3"/>
<feature type="region of interest" description="Disordered" evidence="1">
    <location>
        <begin position="1"/>
        <end position="174"/>
    </location>
</feature>
<protein>
    <submittedName>
        <fullName evidence="2">Uncharacterized protein</fullName>
    </submittedName>
</protein>
<evidence type="ECO:0000256" key="1">
    <source>
        <dbReference type="SAM" id="MobiDB-lite"/>
    </source>
</evidence>
<dbReference type="Proteomes" id="UP000678393">
    <property type="component" value="Unassembled WGS sequence"/>
</dbReference>
<accession>A0A8S4A0W3</accession>
<sequence length="174" mass="18678">HYANISPQNYSRPQCPPPLPPTSSSSSSRLPQPPSFLPVHGFSGLSSPSSSLSSMSTPSSSSYHLSPLQQQEGVNHILNENEYRSNLSSHSFKEPRKLVGNTQYRRTASDAAQRKPSQLLDPQQGVDNINHVNRNGGTEISRRSSTSSTPPVSPGPSPRNSVSYLAKPSSPSGS</sequence>
<feature type="compositionally biased region" description="Polar residues" evidence="1">
    <location>
        <begin position="125"/>
        <end position="138"/>
    </location>
</feature>
<feature type="compositionally biased region" description="Low complexity" evidence="1">
    <location>
        <begin position="43"/>
        <end position="68"/>
    </location>
</feature>
<feature type="non-terminal residue" evidence="2">
    <location>
        <position position="1"/>
    </location>
</feature>
<organism evidence="2 3">
    <name type="scientific">Candidula unifasciata</name>
    <dbReference type="NCBI Taxonomy" id="100452"/>
    <lineage>
        <taxon>Eukaryota</taxon>
        <taxon>Metazoa</taxon>
        <taxon>Spiralia</taxon>
        <taxon>Lophotrochozoa</taxon>
        <taxon>Mollusca</taxon>
        <taxon>Gastropoda</taxon>
        <taxon>Heterobranchia</taxon>
        <taxon>Euthyneura</taxon>
        <taxon>Panpulmonata</taxon>
        <taxon>Eupulmonata</taxon>
        <taxon>Stylommatophora</taxon>
        <taxon>Helicina</taxon>
        <taxon>Helicoidea</taxon>
        <taxon>Geomitridae</taxon>
        <taxon>Candidula</taxon>
    </lineage>
</organism>
<reference evidence="2" key="1">
    <citation type="submission" date="2021-04" db="EMBL/GenBank/DDBJ databases">
        <authorList>
            <consortium name="Molecular Ecology Group"/>
        </authorList>
    </citation>
    <scope>NUCLEOTIDE SEQUENCE</scope>
</reference>
<evidence type="ECO:0000313" key="2">
    <source>
        <dbReference type="EMBL" id="CAG5133615.1"/>
    </source>
</evidence>
<name>A0A8S4A0W3_9EUPU</name>
<proteinExistence type="predicted"/>
<dbReference type="EMBL" id="CAJHNH020006346">
    <property type="protein sequence ID" value="CAG5133615.1"/>
    <property type="molecule type" value="Genomic_DNA"/>
</dbReference>
<feature type="compositionally biased region" description="Polar residues" evidence="1">
    <location>
        <begin position="1"/>
        <end position="10"/>
    </location>
</feature>